<dbReference type="EMBL" id="CP053697">
    <property type="protein sequence ID" value="QKE65220.1"/>
    <property type="molecule type" value="Genomic_DNA"/>
</dbReference>
<evidence type="ECO:0000313" key="4">
    <source>
        <dbReference type="EMBL" id="QKE65220.1"/>
    </source>
</evidence>
<dbReference type="SMART" id="SM00448">
    <property type="entry name" value="REC"/>
    <property type="match status" value="1"/>
</dbReference>
<dbReference type="InterPro" id="IPR011990">
    <property type="entry name" value="TPR-like_helical_dom_sf"/>
</dbReference>
<dbReference type="Gene3D" id="1.25.40.10">
    <property type="entry name" value="Tetratricopeptide repeat domain"/>
    <property type="match status" value="2"/>
</dbReference>
<dbReference type="RefSeq" id="WP_173210912.1">
    <property type="nucleotide sequence ID" value="NZ_CP053697.2"/>
</dbReference>
<evidence type="ECO:0000259" key="3">
    <source>
        <dbReference type="PROSITE" id="PS50110"/>
    </source>
</evidence>
<dbReference type="KEGG" id="pcam:HNE05_18280"/>
<sequence>MADYSNTRFLIVDDFSDFRSSVKAMLRDIGARDVDTGDRGEETLSLCRQKRYDIILHDYNLGTGKNGQQVLEELLADKLISHQCIFVMVTAESSQAMVLSALEHEPDAYLTKPFNRASLTQRLDKLVERKAALKPILQALDKQDPAAVLAACEALIREDKRLVPLCQRYQAGALRELNRHAELEKLLTGILADRALPWAYLALGSLLQTRNELARAQELYEQALKNFPMLPGLYDGLAAVLAARGESKRAQDILEDAVKLSPLAIRRQMQLGKLALDNEDFGSASKAYRQAVDQGRNSRFKSPESYLGMAQALIAESGEDTLDKRAQADIAQAMGELDKHYGDDKVLQVRATLMQAKSLQKSGDPVRAAKLTEEAVAGMAALPQFFSADAALLVASQLRELGQTAASNDLLKSCVEIYGDDPAVMQNVAKQTDDPQILAGGQEAVDFNRQGVRAYQLGRFGDALELFRRGLALQPKNISIALNTAQSLLRLGGDKAEADLLDECRRCLDAVSMIPPSDPRYERYQQLRRRAFEQ</sequence>
<feature type="domain" description="Response regulatory" evidence="3">
    <location>
        <begin position="8"/>
        <end position="127"/>
    </location>
</feature>
<dbReference type="SUPFAM" id="SSF52172">
    <property type="entry name" value="CheY-like"/>
    <property type="match status" value="1"/>
</dbReference>
<dbReference type="GO" id="GO:0000160">
    <property type="term" value="P:phosphorelay signal transduction system"/>
    <property type="evidence" value="ECO:0007669"/>
    <property type="project" value="InterPro"/>
</dbReference>
<dbReference type="AlphaFoldDB" id="A0A6M8FMP7"/>
<dbReference type="Pfam" id="PF13432">
    <property type="entry name" value="TPR_16"/>
    <property type="match status" value="2"/>
</dbReference>
<evidence type="ECO:0000256" key="2">
    <source>
        <dbReference type="PROSITE-ProRule" id="PRU00339"/>
    </source>
</evidence>
<keyword evidence="1" id="KW-0597">Phosphoprotein</keyword>
<accession>A0A6M8FMP7</accession>
<dbReference type="InterPro" id="IPR011006">
    <property type="entry name" value="CheY-like_superfamily"/>
</dbReference>
<dbReference type="InterPro" id="IPR052048">
    <property type="entry name" value="ST_Response_Regulator"/>
</dbReference>
<dbReference type="Gene3D" id="3.40.50.2300">
    <property type="match status" value="1"/>
</dbReference>
<dbReference type="PANTHER" id="PTHR43228">
    <property type="entry name" value="TWO-COMPONENT RESPONSE REGULATOR"/>
    <property type="match status" value="1"/>
</dbReference>
<dbReference type="PANTHER" id="PTHR43228:SF1">
    <property type="entry name" value="TWO-COMPONENT RESPONSE REGULATOR ARR22"/>
    <property type="match status" value="1"/>
</dbReference>
<keyword evidence="5" id="KW-1185">Reference proteome</keyword>
<reference evidence="4" key="1">
    <citation type="submission" date="2020-07" db="EMBL/GenBank/DDBJ databases">
        <title>Nitrate ammonifying Pseudomonas campi sp. nov. isolated from German agricultural grassland.</title>
        <authorList>
            <person name="Timsy T."/>
            <person name="Ulrich A."/>
            <person name="Spanner T."/>
            <person name="Foesel B."/>
            <person name="Kolb S."/>
            <person name="Horn M.A."/>
            <person name="Behrendt U."/>
        </authorList>
    </citation>
    <scope>NUCLEOTIDE SEQUENCE</scope>
    <source>
        <strain evidence="4">S1-A32-2</strain>
    </source>
</reference>
<protein>
    <submittedName>
        <fullName evidence="4">Response regulator</fullName>
    </submittedName>
</protein>
<dbReference type="InterPro" id="IPR019734">
    <property type="entry name" value="TPR_rpt"/>
</dbReference>
<dbReference type="PROSITE" id="PS50005">
    <property type="entry name" value="TPR"/>
    <property type="match status" value="2"/>
</dbReference>
<feature type="repeat" description="TPR" evidence="2">
    <location>
        <begin position="444"/>
        <end position="477"/>
    </location>
</feature>
<dbReference type="CDD" id="cd17589">
    <property type="entry name" value="REC_TPR"/>
    <property type="match status" value="1"/>
</dbReference>
<gene>
    <name evidence="4" type="ORF">HNE05_18280</name>
</gene>
<name>A0A6M8FMP7_9GAMM</name>
<organism evidence="4 5">
    <name type="scientific">Aquipseudomonas campi</name>
    <dbReference type="NCBI Taxonomy" id="2731681"/>
    <lineage>
        <taxon>Bacteria</taxon>
        <taxon>Pseudomonadati</taxon>
        <taxon>Pseudomonadota</taxon>
        <taxon>Gammaproteobacteria</taxon>
        <taxon>Pseudomonadales</taxon>
        <taxon>Pseudomonadaceae</taxon>
        <taxon>Aquipseudomonas</taxon>
    </lineage>
</organism>
<proteinExistence type="predicted"/>
<dbReference type="SMART" id="SM00028">
    <property type="entry name" value="TPR"/>
    <property type="match status" value="4"/>
</dbReference>
<dbReference type="PROSITE" id="PS50110">
    <property type="entry name" value="RESPONSE_REGULATORY"/>
    <property type="match status" value="1"/>
</dbReference>
<evidence type="ECO:0000313" key="5">
    <source>
        <dbReference type="Proteomes" id="UP000501379"/>
    </source>
</evidence>
<keyword evidence="2" id="KW-0802">TPR repeat</keyword>
<feature type="modified residue" description="4-aspartylphosphate" evidence="1">
    <location>
        <position position="58"/>
    </location>
</feature>
<dbReference type="Proteomes" id="UP000501379">
    <property type="component" value="Chromosome"/>
</dbReference>
<evidence type="ECO:0000256" key="1">
    <source>
        <dbReference type="PROSITE-ProRule" id="PRU00169"/>
    </source>
</evidence>
<feature type="repeat" description="TPR" evidence="2">
    <location>
        <begin position="197"/>
        <end position="230"/>
    </location>
</feature>
<dbReference type="SUPFAM" id="SSF48452">
    <property type="entry name" value="TPR-like"/>
    <property type="match status" value="2"/>
</dbReference>
<dbReference type="InterPro" id="IPR001789">
    <property type="entry name" value="Sig_transdc_resp-reg_receiver"/>
</dbReference>
<dbReference type="Pfam" id="PF00072">
    <property type="entry name" value="Response_reg"/>
    <property type="match status" value="1"/>
</dbReference>